<gene>
    <name evidence="10" type="ORF">QTG54_000337</name>
</gene>
<feature type="region of interest" description="Disordered" evidence="7">
    <location>
        <begin position="265"/>
        <end position="303"/>
    </location>
</feature>
<evidence type="ECO:0000313" key="10">
    <source>
        <dbReference type="EMBL" id="KAK1748398.1"/>
    </source>
</evidence>
<evidence type="ECO:0000256" key="4">
    <source>
        <dbReference type="ARBA" id="ARBA00022729"/>
    </source>
</evidence>
<dbReference type="GO" id="GO:0030246">
    <property type="term" value="F:carbohydrate binding"/>
    <property type="evidence" value="ECO:0007669"/>
    <property type="project" value="InterPro"/>
</dbReference>
<feature type="non-terminal residue" evidence="10">
    <location>
        <position position="1"/>
    </location>
</feature>
<dbReference type="PANTHER" id="PTHR13605:SF4">
    <property type="entry name" value="ER MEMBRANE PROTEIN COMPLEX SUBUNIT 7"/>
    <property type="match status" value="1"/>
</dbReference>
<dbReference type="SUPFAM" id="SSF49452">
    <property type="entry name" value="Starch-binding domain-like"/>
    <property type="match status" value="1"/>
</dbReference>
<evidence type="ECO:0000256" key="5">
    <source>
        <dbReference type="ARBA" id="ARBA00022989"/>
    </source>
</evidence>
<dbReference type="InterPro" id="IPR039163">
    <property type="entry name" value="EMC7"/>
</dbReference>
<evidence type="ECO:0000256" key="8">
    <source>
        <dbReference type="SAM" id="Phobius"/>
    </source>
</evidence>
<evidence type="ECO:0000256" key="2">
    <source>
        <dbReference type="ARBA" id="ARBA00008880"/>
    </source>
</evidence>
<comment type="caution">
    <text evidence="10">The sequence shown here is derived from an EMBL/GenBank/DDBJ whole genome shotgun (WGS) entry which is preliminary data.</text>
</comment>
<dbReference type="GO" id="GO:0072546">
    <property type="term" value="C:EMC complex"/>
    <property type="evidence" value="ECO:0007669"/>
    <property type="project" value="TreeGrafter"/>
</dbReference>
<accession>A0AAD8YLX8</accession>
<dbReference type="EMBL" id="JATAAI010000001">
    <property type="protein sequence ID" value="KAK1748398.1"/>
    <property type="molecule type" value="Genomic_DNA"/>
</dbReference>
<dbReference type="AlphaFoldDB" id="A0AAD8YLX8"/>
<dbReference type="Pfam" id="PF09430">
    <property type="entry name" value="EMC7_beta-sandw"/>
    <property type="match status" value="1"/>
</dbReference>
<evidence type="ECO:0000256" key="3">
    <source>
        <dbReference type="ARBA" id="ARBA00022692"/>
    </source>
</evidence>
<protein>
    <submittedName>
        <fullName evidence="10">DUF2012 domain-containing protein</fullName>
    </submittedName>
</protein>
<dbReference type="InterPro" id="IPR013784">
    <property type="entry name" value="Carb-bd-like_fold"/>
</dbReference>
<reference evidence="10" key="1">
    <citation type="submission" date="2023-06" db="EMBL/GenBank/DDBJ databases">
        <title>Survivors Of The Sea: Transcriptome response of Skeletonema marinoi to long-term dormancy.</title>
        <authorList>
            <person name="Pinder M.I.M."/>
            <person name="Kourtchenko O."/>
            <person name="Robertson E.K."/>
            <person name="Larsson T."/>
            <person name="Maumus F."/>
            <person name="Osuna-Cruz C.M."/>
            <person name="Vancaester E."/>
            <person name="Stenow R."/>
            <person name="Vandepoele K."/>
            <person name="Ploug H."/>
            <person name="Bruchert V."/>
            <person name="Godhe A."/>
            <person name="Topel M."/>
        </authorList>
    </citation>
    <scope>NUCLEOTIDE SEQUENCE</scope>
    <source>
        <strain evidence="10">R05AC</strain>
    </source>
</reference>
<keyword evidence="5 8" id="KW-1133">Transmembrane helix</keyword>
<dbReference type="PANTHER" id="PTHR13605">
    <property type="entry name" value="ER MEMBRANE PROTEIN COMPLEX SUBUNIT 7"/>
    <property type="match status" value="1"/>
</dbReference>
<dbReference type="Proteomes" id="UP001224775">
    <property type="component" value="Unassembled WGS sequence"/>
</dbReference>
<comment type="subcellular location">
    <subcellularLocation>
        <location evidence="1">Membrane</location>
        <topology evidence="1">Single-pass membrane protein</topology>
    </subcellularLocation>
</comment>
<keyword evidence="4" id="KW-0732">Signal</keyword>
<comment type="similarity">
    <text evidence="2">Belongs to the EMC7 family.</text>
</comment>
<evidence type="ECO:0000256" key="7">
    <source>
        <dbReference type="SAM" id="MobiDB-lite"/>
    </source>
</evidence>
<organism evidence="10 11">
    <name type="scientific">Skeletonema marinoi</name>
    <dbReference type="NCBI Taxonomy" id="267567"/>
    <lineage>
        <taxon>Eukaryota</taxon>
        <taxon>Sar</taxon>
        <taxon>Stramenopiles</taxon>
        <taxon>Ochrophyta</taxon>
        <taxon>Bacillariophyta</taxon>
        <taxon>Coscinodiscophyceae</taxon>
        <taxon>Thalassiosirophycidae</taxon>
        <taxon>Thalassiosirales</taxon>
        <taxon>Skeletonemataceae</taxon>
        <taxon>Skeletonema</taxon>
        <taxon>Skeletonema marinoi-dohrnii complex</taxon>
    </lineage>
</organism>
<proteinExistence type="inferred from homology"/>
<evidence type="ECO:0000313" key="11">
    <source>
        <dbReference type="Proteomes" id="UP001224775"/>
    </source>
</evidence>
<sequence length="303" mass="33861">HYKILYGFGLGGKHSRYGGDFGPLWAFVRAPSRDFLGYPSGAPLDPYRSPPRASPATEHIRFYCLPHHIHSTMTKTLLLLTALSLILGCISASSSSPPTASIQGRLRLPDPAASLNSTRITLNDGSFTTYTQPNGDFIFHRVPPGVHLLDVQSRQHHFSQVKIQLLEDAMDSPKCIEYVYPGAPKQAMPHPLELTAHASYEYYEKRQGFSIFSIFKNPMILMMLFTGGMLFLMPKMMEDMDPEQKEMMQKQMEFQQDPSKMLSSMLKGLTGAGDDDEGDSYVPIERKPSAKAGGKTVRRGKRD</sequence>
<keyword evidence="3 8" id="KW-0812">Transmembrane</keyword>
<dbReference type="InterPro" id="IPR019008">
    <property type="entry name" value="Beta_sandwich_EMC7"/>
</dbReference>
<keyword evidence="11" id="KW-1185">Reference proteome</keyword>
<evidence type="ECO:0000256" key="6">
    <source>
        <dbReference type="ARBA" id="ARBA00023136"/>
    </source>
</evidence>
<keyword evidence="6 8" id="KW-0472">Membrane</keyword>
<feature type="domain" description="ER membrane protein complex subunit 7 beta-sandwich" evidence="9">
    <location>
        <begin position="110"/>
        <end position="222"/>
    </location>
</feature>
<evidence type="ECO:0000256" key="1">
    <source>
        <dbReference type="ARBA" id="ARBA00004167"/>
    </source>
</evidence>
<name>A0AAD8YLX8_9STRA</name>
<evidence type="ECO:0000259" key="9">
    <source>
        <dbReference type="Pfam" id="PF09430"/>
    </source>
</evidence>
<feature type="transmembrane region" description="Helical" evidence="8">
    <location>
        <begin position="209"/>
        <end position="232"/>
    </location>
</feature>